<dbReference type="GO" id="GO:0005518">
    <property type="term" value="F:collagen binding"/>
    <property type="evidence" value="ECO:0007669"/>
    <property type="project" value="InterPro"/>
</dbReference>
<dbReference type="SUPFAM" id="SSF49401">
    <property type="entry name" value="Bacterial adhesins"/>
    <property type="match status" value="2"/>
</dbReference>
<accession>A0A660E6Q8</accession>
<keyword evidence="8" id="KW-0472">Membrane</keyword>
<dbReference type="InterPro" id="IPR013783">
    <property type="entry name" value="Ig-like_fold"/>
</dbReference>
<dbReference type="Proteomes" id="UP000289996">
    <property type="component" value="Unassembled WGS sequence"/>
</dbReference>
<comment type="similarity">
    <text evidence="2">Belongs to the serine-aspartate repeat-containing protein (SDr) family.</text>
</comment>
<keyword evidence="4" id="KW-0964">Secreted</keyword>
<feature type="signal peptide" evidence="9">
    <location>
        <begin position="1"/>
        <end position="27"/>
    </location>
</feature>
<feature type="domain" description="Collagen binding" evidence="10">
    <location>
        <begin position="157"/>
        <end position="276"/>
    </location>
</feature>
<keyword evidence="3" id="KW-0134">Cell wall</keyword>
<dbReference type="AlphaFoldDB" id="A0A660E6Q8"/>
<dbReference type="Pfam" id="PF05737">
    <property type="entry name" value="Collagen_bind"/>
    <property type="match status" value="1"/>
</dbReference>
<evidence type="ECO:0000256" key="4">
    <source>
        <dbReference type="ARBA" id="ARBA00022525"/>
    </source>
</evidence>
<feature type="transmembrane region" description="Helical" evidence="8">
    <location>
        <begin position="737"/>
        <end position="759"/>
    </location>
</feature>
<feature type="chain" id="PRO_5024852361" evidence="9">
    <location>
        <begin position="28"/>
        <end position="763"/>
    </location>
</feature>
<dbReference type="GO" id="GO:0007155">
    <property type="term" value="P:cell adhesion"/>
    <property type="evidence" value="ECO:0007669"/>
    <property type="project" value="InterPro"/>
</dbReference>
<feature type="domain" description="SpaA-like prealbumin fold" evidence="11">
    <location>
        <begin position="497"/>
        <end position="579"/>
    </location>
</feature>
<keyword evidence="14" id="KW-1185">Reference proteome</keyword>
<comment type="subcellular location">
    <subcellularLocation>
        <location evidence="1">Secreted</location>
        <location evidence="1">Cell wall</location>
        <topology evidence="1">Peptidoglycan-anchor</topology>
    </subcellularLocation>
</comment>
<evidence type="ECO:0000256" key="3">
    <source>
        <dbReference type="ARBA" id="ARBA00022512"/>
    </source>
</evidence>
<evidence type="ECO:0000256" key="6">
    <source>
        <dbReference type="ARBA" id="ARBA00023088"/>
    </source>
</evidence>
<dbReference type="Gene3D" id="2.60.40.10">
    <property type="entry name" value="Immunoglobulins"/>
    <property type="match status" value="3"/>
</dbReference>
<evidence type="ECO:0000313" key="14">
    <source>
        <dbReference type="Proteomes" id="UP000289996"/>
    </source>
</evidence>
<dbReference type="EMBL" id="UYIG01000123">
    <property type="protein sequence ID" value="VDG28757.1"/>
    <property type="molecule type" value="Genomic_DNA"/>
</dbReference>
<keyword evidence="8" id="KW-0812">Transmembrane</keyword>
<evidence type="ECO:0000259" key="11">
    <source>
        <dbReference type="Pfam" id="PF17802"/>
    </source>
</evidence>
<feature type="compositionally biased region" description="Low complexity" evidence="7">
    <location>
        <begin position="663"/>
        <end position="681"/>
    </location>
</feature>
<dbReference type="OrthoDB" id="2216808at2"/>
<gene>
    <name evidence="13" type="ORF">MUDAN_MDHGFNIF_03163</name>
</gene>
<evidence type="ECO:0000259" key="12">
    <source>
        <dbReference type="Pfam" id="PF17961"/>
    </source>
</evidence>
<sequence length="763" mass="79772">MRAKLKAVCLGVLILLLILTMNRLAQADEVPVSGLTGSEAVVTDHNGTVIKDTSTLSKWEAYTVSYQWSIRNGQPISAGDTAQVELPNGAVAEHDLSFDLKDDSGQVVGTFTIKAGETTGTIMFNDYLAGVGTHRYGTLTFFAKGTVDQGSHSGWVINKNGWVGDYSDGRPSKLVWNIAFNPDDKDLGTVVVEDTLSTNQTYLPGTLVAKTGHYDAAGNFTSTGTTTPQVAVNGSHLTFTFSNIQTAVDMTYMTELTNVSSGANAWENSATLDGTTVGGKVSWGGSGTGTGGGTQADAKGSVRLTKSDQATGAALAGAHYKLENSQGQVVKADLVTDDKGQLQVNDLAAGEYRFVETQAPAGYELNKTVINFTIDAANLTQTVAVSQADTKLPVVLGSVELTKTAADNGQALAGAVYELCNAAGNISQKNLTTNEHGQLLIKDLAVGSYQLIETKAPTGYELNSTPVAFEITANAATQVVMVKQSDSSTPVAPVVLGAVTLTKVAANDGAALAGAVYDLRNAEDQVIKSGLTTDAQGQLTVTELPAGAYHFVETKAPTGYELNTKPIQFTIVAQQTTTVLVNASDQLIPGEPEKPVEPNVPGEPEKPTEPSVPGEPERPVEPSVPGEPEKPVEPNVPGEPEKPIEPNVPGKPEKPVKPTISGKPTKPATPTKPVVPTQPATSVPSIKPSQVPSSNTTGSTTVHQPATGLQSNTNRPVTTPSTSSAATLPQTSERPSALALIAGILGWLGLVCLAAWVVWWREL</sequence>
<feature type="domain" description="SpaA-like prealbumin fold" evidence="11">
    <location>
        <begin position="300"/>
        <end position="386"/>
    </location>
</feature>
<evidence type="ECO:0000256" key="1">
    <source>
        <dbReference type="ARBA" id="ARBA00004168"/>
    </source>
</evidence>
<dbReference type="InterPro" id="IPR041033">
    <property type="entry name" value="SpaA_PFL_dom_1"/>
</dbReference>
<dbReference type="Pfam" id="PF17961">
    <property type="entry name" value="Big_8"/>
    <property type="match status" value="1"/>
</dbReference>
<dbReference type="SUPFAM" id="SSF49478">
    <property type="entry name" value="Cna protein B-type domain"/>
    <property type="match status" value="3"/>
</dbReference>
<dbReference type="InterPro" id="IPR011252">
    <property type="entry name" value="Fibrogen-bd_dom1"/>
</dbReference>
<name>A0A660E6Q8_9LACO</name>
<feature type="region of interest" description="Disordered" evidence="7">
    <location>
        <begin position="585"/>
        <end position="731"/>
    </location>
</feature>
<feature type="domain" description="SDR-like Ig" evidence="12">
    <location>
        <begin position="56"/>
        <end position="129"/>
    </location>
</feature>
<reference evidence="13 14" key="1">
    <citation type="submission" date="2018-11" db="EMBL/GenBank/DDBJ databases">
        <authorList>
            <person name="Wuyts S."/>
        </authorList>
    </citation>
    <scope>NUCLEOTIDE SEQUENCE [LARGE SCALE GENOMIC DNA]</scope>
    <source>
        <strain evidence="13">Lactobacillus mudanjiangensis AMBF249</strain>
    </source>
</reference>
<evidence type="ECO:0000256" key="7">
    <source>
        <dbReference type="SAM" id="MobiDB-lite"/>
    </source>
</evidence>
<keyword evidence="8" id="KW-1133">Transmembrane helix</keyword>
<evidence type="ECO:0000256" key="5">
    <source>
        <dbReference type="ARBA" id="ARBA00022729"/>
    </source>
</evidence>
<dbReference type="InterPro" id="IPR041171">
    <property type="entry name" value="SDR_Ig"/>
</dbReference>
<evidence type="ECO:0000313" key="13">
    <source>
        <dbReference type="EMBL" id="VDG28757.1"/>
    </source>
</evidence>
<dbReference type="PANTHER" id="PTHR36108:SF13">
    <property type="entry name" value="COLOSSIN-B-RELATED"/>
    <property type="match status" value="1"/>
</dbReference>
<evidence type="ECO:0000256" key="9">
    <source>
        <dbReference type="SAM" id="SignalP"/>
    </source>
</evidence>
<dbReference type="InterPro" id="IPR008966">
    <property type="entry name" value="Adhesion_dom_sf"/>
</dbReference>
<dbReference type="RefSeq" id="WP_130851847.1">
    <property type="nucleotide sequence ID" value="NZ_UYIG01000123.1"/>
</dbReference>
<keyword evidence="5 9" id="KW-0732">Signal</keyword>
<dbReference type="PANTHER" id="PTHR36108">
    <property type="entry name" value="COLOSSIN-B-RELATED"/>
    <property type="match status" value="1"/>
</dbReference>
<dbReference type="Gene3D" id="2.60.40.740">
    <property type="match status" value="1"/>
</dbReference>
<dbReference type="Gene3D" id="2.60.40.1280">
    <property type="match status" value="1"/>
</dbReference>
<evidence type="ECO:0000256" key="2">
    <source>
        <dbReference type="ARBA" id="ARBA00007257"/>
    </source>
</evidence>
<evidence type="ECO:0000259" key="10">
    <source>
        <dbReference type="Pfam" id="PF05737"/>
    </source>
</evidence>
<feature type="compositionally biased region" description="Low complexity" evidence="7">
    <location>
        <begin position="718"/>
        <end position="731"/>
    </location>
</feature>
<evidence type="ECO:0000256" key="8">
    <source>
        <dbReference type="SAM" id="Phobius"/>
    </source>
</evidence>
<feature type="compositionally biased region" description="Polar residues" evidence="7">
    <location>
        <begin position="682"/>
        <end position="717"/>
    </location>
</feature>
<feature type="domain" description="SpaA-like prealbumin fold" evidence="11">
    <location>
        <begin position="397"/>
        <end position="483"/>
    </location>
</feature>
<dbReference type="Pfam" id="PF17802">
    <property type="entry name" value="SpaA"/>
    <property type="match status" value="3"/>
</dbReference>
<keyword evidence="6" id="KW-0572">Peptidoglycan-anchor</keyword>
<organism evidence="13 14">
    <name type="scientific">Lactiplantibacillus mudanjiangensis</name>
    <dbReference type="NCBI Taxonomy" id="1296538"/>
    <lineage>
        <taxon>Bacteria</taxon>
        <taxon>Bacillati</taxon>
        <taxon>Bacillota</taxon>
        <taxon>Bacilli</taxon>
        <taxon>Lactobacillales</taxon>
        <taxon>Lactobacillaceae</taxon>
        <taxon>Lactiplantibacillus</taxon>
    </lineage>
</organism>
<proteinExistence type="inferred from homology"/>
<dbReference type="InterPro" id="IPR008456">
    <property type="entry name" value="Collagen-bd_dom"/>
</dbReference>
<protein>
    <submittedName>
        <fullName evidence="13">Uncharacterized protein</fullName>
    </submittedName>
</protein>